<dbReference type="SUPFAM" id="SSF48371">
    <property type="entry name" value="ARM repeat"/>
    <property type="match status" value="1"/>
</dbReference>
<feature type="compositionally biased region" description="Polar residues" evidence="2">
    <location>
        <begin position="71"/>
        <end position="81"/>
    </location>
</feature>
<gene>
    <name evidence="4" type="ORF">SEMRO_13_G010260.1</name>
</gene>
<keyword evidence="5" id="KW-1185">Reference proteome</keyword>
<evidence type="ECO:0000313" key="5">
    <source>
        <dbReference type="Proteomes" id="UP001153069"/>
    </source>
</evidence>
<dbReference type="InterPro" id="IPR056597">
    <property type="entry name" value="ARM_LRRK2"/>
</dbReference>
<feature type="compositionally biased region" description="Low complexity" evidence="2">
    <location>
        <begin position="85"/>
        <end position="100"/>
    </location>
</feature>
<evidence type="ECO:0000313" key="4">
    <source>
        <dbReference type="EMBL" id="CAB9497071.1"/>
    </source>
</evidence>
<accession>A0A9N8DAA0</accession>
<dbReference type="InterPro" id="IPR016024">
    <property type="entry name" value="ARM-type_fold"/>
</dbReference>
<feature type="compositionally biased region" description="Polar residues" evidence="2">
    <location>
        <begin position="42"/>
        <end position="54"/>
    </location>
</feature>
<feature type="region of interest" description="Disordered" evidence="2">
    <location>
        <begin position="28"/>
        <end position="167"/>
    </location>
</feature>
<reference evidence="4" key="1">
    <citation type="submission" date="2020-06" db="EMBL/GenBank/DDBJ databases">
        <authorList>
            <consortium name="Plant Systems Biology data submission"/>
        </authorList>
    </citation>
    <scope>NUCLEOTIDE SEQUENCE</scope>
    <source>
        <strain evidence="4">D6</strain>
    </source>
</reference>
<dbReference type="Proteomes" id="UP001153069">
    <property type="component" value="Unassembled WGS sequence"/>
</dbReference>
<sequence length="385" mass="41793">MVQLARSGSLRNATKLLKRTIGLGTIAGDSETRDQAEDAGSVSESSLGTGTFVSGLTEEQRDDFDIKTRGSDTMTSRSNTLGLGLKLPRSQSSPSQQHSLPPKPVPINLTRQSSKQKAKQLLPLQDQQQIQATGTHSASNSQQQKQEQEQIKHHHETNPNLDFEPMAPNLDSIPRLLLEEVLSTNAKVAEDAIDRLARRCRKSAEIREEAFRAGGHAIVIMVMRQWRDNEAIQAGGCRCITNMTCQFPDAKKSFAMIGGVESTLVAMKNYPNSLQVQGYGCGSLMNILCGHTDEGADSSMAMSRRFVNDLNGIAVVVEAMKQFPQDSKIQLGGCGLFQNLAQEKSFVYNMMQAGAVAAVGASLETHPGDPNIKKAAGSFMKKVFA</sequence>
<evidence type="ECO:0000256" key="1">
    <source>
        <dbReference type="ARBA" id="ARBA00022737"/>
    </source>
</evidence>
<dbReference type="AlphaFoldDB" id="A0A9N8DAA0"/>
<keyword evidence="1" id="KW-0677">Repeat</keyword>
<dbReference type="PANTHER" id="PTHR22895:SF0">
    <property type="entry name" value="ARMADILLO REPEAT-CONTAINING PROTEIN 6"/>
    <property type="match status" value="1"/>
</dbReference>
<organism evidence="4 5">
    <name type="scientific">Seminavis robusta</name>
    <dbReference type="NCBI Taxonomy" id="568900"/>
    <lineage>
        <taxon>Eukaryota</taxon>
        <taxon>Sar</taxon>
        <taxon>Stramenopiles</taxon>
        <taxon>Ochrophyta</taxon>
        <taxon>Bacillariophyta</taxon>
        <taxon>Bacillariophyceae</taxon>
        <taxon>Bacillariophycidae</taxon>
        <taxon>Naviculales</taxon>
        <taxon>Naviculaceae</taxon>
        <taxon>Seminavis</taxon>
    </lineage>
</organism>
<dbReference type="Gene3D" id="1.25.10.10">
    <property type="entry name" value="Leucine-rich Repeat Variant"/>
    <property type="match status" value="1"/>
</dbReference>
<comment type="caution">
    <text evidence="4">The sequence shown here is derived from an EMBL/GenBank/DDBJ whole genome shotgun (WGS) entry which is preliminary data.</text>
</comment>
<dbReference type="InterPro" id="IPR011989">
    <property type="entry name" value="ARM-like"/>
</dbReference>
<dbReference type="Pfam" id="PF23744">
    <property type="entry name" value="ARM_LRRK2"/>
    <property type="match status" value="1"/>
</dbReference>
<dbReference type="OrthoDB" id="73037at2759"/>
<feature type="compositionally biased region" description="Low complexity" evidence="2">
    <location>
        <begin position="112"/>
        <end position="131"/>
    </location>
</feature>
<dbReference type="EMBL" id="CAICTM010000013">
    <property type="protein sequence ID" value="CAB9497071.1"/>
    <property type="molecule type" value="Genomic_DNA"/>
</dbReference>
<feature type="compositionally biased region" description="Polar residues" evidence="2">
    <location>
        <begin position="132"/>
        <end position="141"/>
    </location>
</feature>
<proteinExistence type="predicted"/>
<feature type="domain" description="LRRK2 ARM repeat" evidence="3">
    <location>
        <begin position="183"/>
        <end position="378"/>
    </location>
</feature>
<evidence type="ECO:0000256" key="2">
    <source>
        <dbReference type="SAM" id="MobiDB-lite"/>
    </source>
</evidence>
<name>A0A9N8DAA0_9STRA</name>
<dbReference type="PANTHER" id="PTHR22895">
    <property type="entry name" value="ARMADILLO REPEAT-CONTAINING PROTEIN 6"/>
    <property type="match status" value="1"/>
</dbReference>
<protein>
    <submittedName>
        <fullName evidence="4">Armadillo repeat containing 6</fullName>
    </submittedName>
</protein>
<evidence type="ECO:0000259" key="3">
    <source>
        <dbReference type="Pfam" id="PF23744"/>
    </source>
</evidence>